<gene>
    <name evidence="1" type="ORF">D9757_011160</name>
</gene>
<organism evidence="1 2">
    <name type="scientific">Collybiopsis confluens</name>
    <dbReference type="NCBI Taxonomy" id="2823264"/>
    <lineage>
        <taxon>Eukaryota</taxon>
        <taxon>Fungi</taxon>
        <taxon>Dikarya</taxon>
        <taxon>Basidiomycota</taxon>
        <taxon>Agaricomycotina</taxon>
        <taxon>Agaricomycetes</taxon>
        <taxon>Agaricomycetidae</taxon>
        <taxon>Agaricales</taxon>
        <taxon>Marasmiineae</taxon>
        <taxon>Omphalotaceae</taxon>
        <taxon>Collybiopsis</taxon>
    </lineage>
</organism>
<protein>
    <submittedName>
        <fullName evidence="1">Uncharacterized protein</fullName>
    </submittedName>
</protein>
<name>A0A8H5M2E6_9AGAR</name>
<proteinExistence type="predicted"/>
<dbReference type="OrthoDB" id="3439489at2759"/>
<evidence type="ECO:0000313" key="1">
    <source>
        <dbReference type="EMBL" id="KAF5378413.1"/>
    </source>
</evidence>
<dbReference type="Proteomes" id="UP000518752">
    <property type="component" value="Unassembled WGS sequence"/>
</dbReference>
<dbReference type="EMBL" id="JAACJN010000076">
    <property type="protein sequence ID" value="KAF5378413.1"/>
    <property type="molecule type" value="Genomic_DNA"/>
</dbReference>
<reference evidence="1 2" key="1">
    <citation type="journal article" date="2020" name="ISME J.">
        <title>Uncovering the hidden diversity of litter-decomposition mechanisms in mushroom-forming fungi.</title>
        <authorList>
            <person name="Floudas D."/>
            <person name="Bentzer J."/>
            <person name="Ahren D."/>
            <person name="Johansson T."/>
            <person name="Persson P."/>
            <person name="Tunlid A."/>
        </authorList>
    </citation>
    <scope>NUCLEOTIDE SEQUENCE [LARGE SCALE GENOMIC DNA]</scope>
    <source>
        <strain evidence="1 2">CBS 406.79</strain>
    </source>
</reference>
<dbReference type="AlphaFoldDB" id="A0A8H5M2E6"/>
<comment type="caution">
    <text evidence="1">The sequence shown here is derived from an EMBL/GenBank/DDBJ whole genome shotgun (WGS) entry which is preliminary data.</text>
</comment>
<sequence length="131" mass="14836">MSSDTIKGLGRRLHSDRLSGISNRREFTDPSLAMVRRDTYRMEDRTYAFFPADVTSVGQISPSLAGHCNTSYTEHNLVCIIRDLHGKFWVSTPPRRGTPGVEYQIEVKTLILNPVDPPVYPREAIFEIVKA</sequence>
<keyword evidence="2" id="KW-1185">Reference proteome</keyword>
<accession>A0A8H5M2E6</accession>
<evidence type="ECO:0000313" key="2">
    <source>
        <dbReference type="Proteomes" id="UP000518752"/>
    </source>
</evidence>